<evidence type="ECO:0000256" key="4">
    <source>
        <dbReference type="ARBA" id="ARBA00022691"/>
    </source>
</evidence>
<feature type="compositionally biased region" description="Low complexity" evidence="13">
    <location>
        <begin position="97"/>
        <end position="109"/>
    </location>
</feature>
<evidence type="ECO:0000256" key="11">
    <source>
        <dbReference type="ARBA" id="ARBA00023242"/>
    </source>
</evidence>
<evidence type="ECO:0000256" key="13">
    <source>
        <dbReference type="SAM" id="MobiDB-lite"/>
    </source>
</evidence>
<evidence type="ECO:0000256" key="2">
    <source>
        <dbReference type="ARBA" id="ARBA00022603"/>
    </source>
</evidence>
<evidence type="ECO:0000313" key="17">
    <source>
        <dbReference type="Proteomes" id="UP001497525"/>
    </source>
</evidence>
<dbReference type="CDD" id="cd19193">
    <property type="entry name" value="PR-SET_PRDM7_9"/>
    <property type="match status" value="1"/>
</dbReference>
<dbReference type="Pfam" id="PF21549">
    <property type="entry name" value="PRDM2_PR"/>
    <property type="match status" value="1"/>
</dbReference>
<dbReference type="GO" id="GO:0005634">
    <property type="term" value="C:nucleus"/>
    <property type="evidence" value="ECO:0007669"/>
    <property type="project" value="UniProtKB-SubCell"/>
</dbReference>
<keyword evidence="7 12" id="KW-0863">Zinc-finger</keyword>
<dbReference type="PROSITE" id="PS50280">
    <property type="entry name" value="SET"/>
    <property type="match status" value="1"/>
</dbReference>
<proteinExistence type="predicted"/>
<evidence type="ECO:0000256" key="1">
    <source>
        <dbReference type="ARBA" id="ARBA00004123"/>
    </source>
</evidence>
<dbReference type="GO" id="GO:0042054">
    <property type="term" value="F:histone methyltransferase activity"/>
    <property type="evidence" value="ECO:0007669"/>
    <property type="project" value="InterPro"/>
</dbReference>
<dbReference type="FunFam" id="3.30.160.60:FF:000100">
    <property type="entry name" value="Zinc finger 45-like"/>
    <property type="match status" value="1"/>
</dbReference>
<evidence type="ECO:0000256" key="9">
    <source>
        <dbReference type="ARBA" id="ARBA00023015"/>
    </source>
</evidence>
<evidence type="ECO:0000256" key="8">
    <source>
        <dbReference type="ARBA" id="ARBA00022833"/>
    </source>
</evidence>
<keyword evidence="9" id="KW-0805">Transcription regulation</keyword>
<keyword evidence="2" id="KW-0489">Methyltransferase</keyword>
<dbReference type="Gene3D" id="2.170.270.10">
    <property type="entry name" value="SET domain"/>
    <property type="match status" value="1"/>
</dbReference>
<keyword evidence="11" id="KW-0539">Nucleus</keyword>
<dbReference type="InterPro" id="IPR001214">
    <property type="entry name" value="SET_dom"/>
</dbReference>
<dbReference type="PROSITE" id="PS50157">
    <property type="entry name" value="ZINC_FINGER_C2H2_2"/>
    <property type="match status" value="1"/>
</dbReference>
<comment type="subcellular location">
    <subcellularLocation>
        <location evidence="1">Nucleus</location>
    </subcellularLocation>
</comment>
<evidence type="ECO:0000256" key="3">
    <source>
        <dbReference type="ARBA" id="ARBA00022679"/>
    </source>
</evidence>
<accession>A0AAV2U0F3</accession>
<sequence length="431" mass="48448">MGLTEADPQVDAVWHFMGRPGVLSFSGPEEKLSTGLSPSNEETIKVIYGIKPVVRTGPCVKRSLGIRGRLRDQLNSKFNDGKKDKSKKQRAISLVLSGSESESSSSGEEWTPRARQLSKVDMNTLNSCFQQPVDKTLQGGGKKVMELSNSEEGRRYPFREKKRPNYSLDITIPEDDRSLYCYECNESLSDGCTKHPVVWVENNPLVVCEQVKDKFAYCQTSRCVCRMPYYLHSAQTAPREWVSVSKSGIGGAGLGVWANRAIKCGTTFGPYTGDVVNLDEMGDDEFTKRSRGGYAWLVRKNFDGVKDHLVDARNPLCSNWLRFVNCARCEEEQNLVTIQYRGRIYYRACRDISEHQELLTYYGAEFAAELARCEHTLLQSSGHYSERSAACDLCGKTFSDNGYLKRHIRTVHNGSASPCISGNLRRTIFTQ</sequence>
<keyword evidence="3" id="KW-0808">Transferase</keyword>
<feature type="domain" description="C2H2-type" evidence="14">
    <location>
        <begin position="389"/>
        <end position="417"/>
    </location>
</feature>
<keyword evidence="8" id="KW-0862">Zinc</keyword>
<evidence type="ECO:0000256" key="10">
    <source>
        <dbReference type="ARBA" id="ARBA00023163"/>
    </source>
</evidence>
<dbReference type="PANTHER" id="PTHR16515">
    <property type="entry name" value="PR DOMAIN ZINC FINGER PROTEIN"/>
    <property type="match status" value="1"/>
</dbReference>
<protein>
    <submittedName>
        <fullName evidence="16">Uncharacterized protein</fullName>
    </submittedName>
</protein>
<dbReference type="InterPro" id="IPR046341">
    <property type="entry name" value="SET_dom_sf"/>
</dbReference>
<dbReference type="GO" id="GO:0008270">
    <property type="term" value="F:zinc ion binding"/>
    <property type="evidence" value="ECO:0007669"/>
    <property type="project" value="UniProtKB-KW"/>
</dbReference>
<dbReference type="PROSITE" id="PS00028">
    <property type="entry name" value="ZINC_FINGER_C2H2_1"/>
    <property type="match status" value="1"/>
</dbReference>
<comment type="caution">
    <text evidence="16">The sequence shown here is derived from an EMBL/GenBank/DDBJ whole genome shotgun (WGS) entry which is preliminary data.</text>
</comment>
<evidence type="ECO:0000259" key="14">
    <source>
        <dbReference type="PROSITE" id="PS50157"/>
    </source>
</evidence>
<dbReference type="InterPro" id="IPR044417">
    <property type="entry name" value="PRDM7_9_PR-SET"/>
</dbReference>
<reference evidence="16" key="1">
    <citation type="submission" date="2024-06" db="EMBL/GenBank/DDBJ databases">
        <authorList>
            <person name="Liu X."/>
            <person name="Lenzi L."/>
            <person name="Haldenby T S."/>
            <person name="Uol C."/>
        </authorList>
    </citation>
    <scope>NUCLEOTIDE SEQUENCE</scope>
</reference>
<dbReference type="Gene3D" id="3.30.160.60">
    <property type="entry name" value="Classic Zinc Finger"/>
    <property type="match status" value="1"/>
</dbReference>
<dbReference type="PANTHER" id="PTHR16515:SF49">
    <property type="entry name" value="GASTRULA ZINC FINGER PROTEIN XLCGF49.1-LIKE-RELATED"/>
    <property type="match status" value="1"/>
</dbReference>
<evidence type="ECO:0000256" key="5">
    <source>
        <dbReference type="ARBA" id="ARBA00022723"/>
    </source>
</evidence>
<keyword evidence="10" id="KW-0804">Transcription</keyword>
<keyword evidence="6" id="KW-0677">Repeat</keyword>
<keyword evidence="5" id="KW-0479">Metal-binding</keyword>
<dbReference type="GO" id="GO:0032259">
    <property type="term" value="P:methylation"/>
    <property type="evidence" value="ECO:0007669"/>
    <property type="project" value="UniProtKB-KW"/>
</dbReference>
<dbReference type="AlphaFoldDB" id="A0AAV2U0F3"/>
<dbReference type="GO" id="GO:0010468">
    <property type="term" value="P:regulation of gene expression"/>
    <property type="evidence" value="ECO:0007669"/>
    <property type="project" value="TreeGrafter"/>
</dbReference>
<dbReference type="SUPFAM" id="SSF57667">
    <property type="entry name" value="beta-beta-alpha zinc fingers"/>
    <property type="match status" value="1"/>
</dbReference>
<dbReference type="Pfam" id="PF00096">
    <property type="entry name" value="zf-C2H2"/>
    <property type="match status" value="1"/>
</dbReference>
<evidence type="ECO:0000256" key="7">
    <source>
        <dbReference type="ARBA" id="ARBA00022771"/>
    </source>
</evidence>
<dbReference type="SMART" id="SM00317">
    <property type="entry name" value="SET"/>
    <property type="match status" value="1"/>
</dbReference>
<evidence type="ECO:0000313" key="16">
    <source>
        <dbReference type="EMBL" id="CAL5142205.1"/>
    </source>
</evidence>
<feature type="region of interest" description="Disordered" evidence="13">
    <location>
        <begin position="93"/>
        <end position="113"/>
    </location>
</feature>
<dbReference type="InterPro" id="IPR013087">
    <property type="entry name" value="Znf_C2H2_type"/>
</dbReference>
<gene>
    <name evidence="16" type="ORF">CDAUBV1_LOCUS17464</name>
</gene>
<evidence type="ECO:0000259" key="15">
    <source>
        <dbReference type="PROSITE" id="PS50280"/>
    </source>
</evidence>
<evidence type="ECO:0000256" key="12">
    <source>
        <dbReference type="PROSITE-ProRule" id="PRU00042"/>
    </source>
</evidence>
<dbReference type="SMART" id="SM00355">
    <property type="entry name" value="ZnF_C2H2"/>
    <property type="match status" value="1"/>
</dbReference>
<evidence type="ECO:0000256" key="6">
    <source>
        <dbReference type="ARBA" id="ARBA00022737"/>
    </source>
</evidence>
<name>A0AAV2U0F3_CALDB</name>
<keyword evidence="4" id="KW-0949">S-adenosyl-L-methionine</keyword>
<dbReference type="SUPFAM" id="SSF82199">
    <property type="entry name" value="SET domain"/>
    <property type="match status" value="1"/>
</dbReference>
<dbReference type="InterPro" id="IPR050331">
    <property type="entry name" value="Zinc_finger"/>
</dbReference>
<dbReference type="InterPro" id="IPR036236">
    <property type="entry name" value="Znf_C2H2_sf"/>
</dbReference>
<dbReference type="EMBL" id="CAXLJL010000978">
    <property type="protein sequence ID" value="CAL5142205.1"/>
    <property type="molecule type" value="Genomic_DNA"/>
</dbReference>
<organism evidence="16 17">
    <name type="scientific">Calicophoron daubneyi</name>
    <name type="common">Rumen fluke</name>
    <name type="synonym">Paramphistomum daubneyi</name>
    <dbReference type="NCBI Taxonomy" id="300641"/>
    <lineage>
        <taxon>Eukaryota</taxon>
        <taxon>Metazoa</taxon>
        <taxon>Spiralia</taxon>
        <taxon>Lophotrochozoa</taxon>
        <taxon>Platyhelminthes</taxon>
        <taxon>Trematoda</taxon>
        <taxon>Digenea</taxon>
        <taxon>Plagiorchiida</taxon>
        <taxon>Pronocephalata</taxon>
        <taxon>Paramphistomoidea</taxon>
        <taxon>Paramphistomidae</taxon>
        <taxon>Calicophoron</taxon>
    </lineage>
</organism>
<feature type="domain" description="SET" evidence="15">
    <location>
        <begin position="240"/>
        <end position="363"/>
    </location>
</feature>
<dbReference type="Proteomes" id="UP001497525">
    <property type="component" value="Unassembled WGS sequence"/>
</dbReference>